<dbReference type="EMBL" id="JAJOZR010000001">
    <property type="protein sequence ID" value="MCD7107958.1"/>
    <property type="molecule type" value="Genomic_DNA"/>
</dbReference>
<feature type="domain" description="Histidine kinase" evidence="8">
    <location>
        <begin position="158"/>
        <end position="375"/>
    </location>
</feature>
<dbReference type="InterPro" id="IPR003594">
    <property type="entry name" value="HATPase_dom"/>
</dbReference>
<keyword evidence="4" id="KW-0808">Transferase</keyword>
<feature type="modified residue" description="4-aspartylphosphate" evidence="6">
    <location>
        <position position="457"/>
    </location>
</feature>
<dbReference type="Gene3D" id="3.40.50.2300">
    <property type="match status" value="2"/>
</dbReference>
<feature type="domain" description="Response regulatory" evidence="9">
    <location>
        <begin position="408"/>
        <end position="524"/>
    </location>
</feature>
<evidence type="ECO:0000313" key="11">
    <source>
        <dbReference type="Proteomes" id="UP001139089"/>
    </source>
</evidence>
<evidence type="ECO:0000259" key="8">
    <source>
        <dbReference type="PROSITE" id="PS50109"/>
    </source>
</evidence>
<dbReference type="SMART" id="SM00448">
    <property type="entry name" value="REC"/>
    <property type="match status" value="2"/>
</dbReference>
<evidence type="ECO:0000256" key="7">
    <source>
        <dbReference type="SAM" id="Coils"/>
    </source>
</evidence>
<feature type="coiled-coil region" evidence="7">
    <location>
        <begin position="121"/>
        <end position="151"/>
    </location>
</feature>
<feature type="modified residue" description="4-aspartylphosphate" evidence="6">
    <location>
        <position position="54"/>
    </location>
</feature>
<evidence type="ECO:0000256" key="2">
    <source>
        <dbReference type="ARBA" id="ARBA00012438"/>
    </source>
</evidence>
<dbReference type="InterPro" id="IPR011006">
    <property type="entry name" value="CheY-like_superfamily"/>
</dbReference>
<evidence type="ECO:0000256" key="1">
    <source>
        <dbReference type="ARBA" id="ARBA00000085"/>
    </source>
</evidence>
<dbReference type="InterPro" id="IPR004358">
    <property type="entry name" value="Sig_transdc_His_kin-like_C"/>
</dbReference>
<dbReference type="SUPFAM" id="SSF52172">
    <property type="entry name" value="CheY-like"/>
    <property type="match status" value="2"/>
</dbReference>
<comment type="caution">
    <text evidence="10">The sequence shown here is derived from an EMBL/GenBank/DDBJ whole genome shotgun (WGS) entry which is preliminary data.</text>
</comment>
<dbReference type="RefSeq" id="WP_231811686.1">
    <property type="nucleotide sequence ID" value="NZ_JAJOZR010000001.1"/>
</dbReference>
<dbReference type="GO" id="GO:0000155">
    <property type="term" value="F:phosphorelay sensor kinase activity"/>
    <property type="evidence" value="ECO:0007669"/>
    <property type="project" value="InterPro"/>
</dbReference>
<evidence type="ECO:0000256" key="4">
    <source>
        <dbReference type="ARBA" id="ARBA00022679"/>
    </source>
</evidence>
<dbReference type="SUPFAM" id="SSF55874">
    <property type="entry name" value="ATPase domain of HSP90 chaperone/DNA topoisomerase II/histidine kinase"/>
    <property type="match status" value="1"/>
</dbReference>
<dbReference type="InterPro" id="IPR001789">
    <property type="entry name" value="Sig_transdc_resp-reg_receiver"/>
</dbReference>
<keyword evidence="7" id="KW-0175">Coiled coil</keyword>
<evidence type="ECO:0000256" key="6">
    <source>
        <dbReference type="PROSITE-ProRule" id="PRU00169"/>
    </source>
</evidence>
<dbReference type="PROSITE" id="PS50109">
    <property type="entry name" value="HIS_KIN"/>
    <property type="match status" value="1"/>
</dbReference>
<dbReference type="CDD" id="cd00082">
    <property type="entry name" value="HisKA"/>
    <property type="match status" value="1"/>
</dbReference>
<evidence type="ECO:0000256" key="5">
    <source>
        <dbReference type="ARBA" id="ARBA00022777"/>
    </source>
</evidence>
<feature type="domain" description="Response regulatory" evidence="9">
    <location>
        <begin position="5"/>
        <end position="122"/>
    </location>
</feature>
<keyword evidence="11" id="KW-1185">Reference proteome</keyword>
<protein>
    <recommendedName>
        <fullName evidence="2">histidine kinase</fullName>
        <ecNumber evidence="2">2.7.13.3</ecNumber>
    </recommendedName>
</protein>
<dbReference type="PROSITE" id="PS50110">
    <property type="entry name" value="RESPONSE_REGULATORY"/>
    <property type="match status" value="2"/>
</dbReference>
<dbReference type="Pfam" id="PF00512">
    <property type="entry name" value="HisKA"/>
    <property type="match status" value="1"/>
</dbReference>
<evidence type="ECO:0000256" key="3">
    <source>
        <dbReference type="ARBA" id="ARBA00022553"/>
    </source>
</evidence>
<dbReference type="EC" id="2.7.13.3" evidence="2"/>
<comment type="catalytic activity">
    <reaction evidence="1">
        <text>ATP + protein L-histidine = ADP + protein N-phospho-L-histidine.</text>
        <dbReference type="EC" id="2.7.13.3"/>
    </reaction>
</comment>
<evidence type="ECO:0000313" key="10">
    <source>
        <dbReference type="EMBL" id="MCD7107958.1"/>
    </source>
</evidence>
<dbReference type="Gene3D" id="3.30.565.10">
    <property type="entry name" value="Histidine kinase-like ATPase, C-terminal domain"/>
    <property type="match status" value="1"/>
</dbReference>
<dbReference type="Pfam" id="PF02518">
    <property type="entry name" value="HATPase_c"/>
    <property type="match status" value="1"/>
</dbReference>
<evidence type="ECO:0000259" key="9">
    <source>
        <dbReference type="PROSITE" id="PS50110"/>
    </source>
</evidence>
<dbReference type="Pfam" id="PF00072">
    <property type="entry name" value="Response_reg"/>
    <property type="match status" value="2"/>
</dbReference>
<dbReference type="InterPro" id="IPR005467">
    <property type="entry name" value="His_kinase_dom"/>
</dbReference>
<dbReference type="SMART" id="SM00387">
    <property type="entry name" value="HATPase_c"/>
    <property type="match status" value="1"/>
</dbReference>
<proteinExistence type="predicted"/>
<dbReference type="FunFam" id="3.30.565.10:FF:000006">
    <property type="entry name" value="Sensor histidine kinase WalK"/>
    <property type="match status" value="1"/>
</dbReference>
<reference evidence="10" key="1">
    <citation type="submission" date="2021-12" db="EMBL/GenBank/DDBJ databases">
        <authorList>
            <person name="Li Y."/>
        </authorList>
    </citation>
    <scope>NUCLEOTIDE SEQUENCE</scope>
    <source>
        <strain evidence="10">DKSPLA3</strain>
    </source>
</reference>
<accession>A0A9X1NRF0</accession>
<keyword evidence="3 6" id="KW-0597">Phosphoprotein</keyword>
<keyword evidence="5" id="KW-0418">Kinase</keyword>
<dbReference type="Proteomes" id="UP001139089">
    <property type="component" value="Unassembled WGS sequence"/>
</dbReference>
<sequence>MTPVTFLLVDDLEENLLSLEALLRRDGLTLLKARSGDQALELLLQHDVALALIDVQMPGLNGFELAELMRGNERTRRVPIIFVTAGSTDGQRRFRGYEAGAVDFIQKPIETDVLRSKADVFFELYRQRQQIAEQRDELEAQAQALREADRRKDEFLATLAHELRNPLAPLRHGLDVLRRNPTGEAAEGIRDMMDRQMVHLVRLIDDLLDVSRVSQGKIGLRKERIAVEAIIRSAIEASRPLIDASGHTLTVDLPSEPLWLDADPTRMAQVVANLLNNAAKYTPAGGQIGIAVRALGGSAVIDVSDNGIGIPETLQSGVFQLFAQVDGHLERAQGGLGIGLALVRQLVVLHGGTVEVTSAGTGKGSLFTVRLPLGEAPAEASAPASPVVAAPTTDDRPVVATPTPRALKVLIVDDNVIVADALGWMLEEIGHHCEAIHDGREALDVATRFQPDVILLDIGLPGMDGYEVCRAFRRQDAFKATTIIAQTGWGQDKDKAKALEAGFTHHLTKPVLIDDLERLLTDIPAA</sequence>
<organism evidence="10 11">
    <name type="scientific">Rhizobium quercicola</name>
    <dbReference type="NCBI Taxonomy" id="2901226"/>
    <lineage>
        <taxon>Bacteria</taxon>
        <taxon>Pseudomonadati</taxon>
        <taxon>Pseudomonadota</taxon>
        <taxon>Alphaproteobacteria</taxon>
        <taxon>Hyphomicrobiales</taxon>
        <taxon>Rhizobiaceae</taxon>
        <taxon>Rhizobium/Agrobacterium group</taxon>
        <taxon>Rhizobium</taxon>
    </lineage>
</organism>
<dbReference type="CDD" id="cd17580">
    <property type="entry name" value="REC_2_DhkD-like"/>
    <property type="match status" value="1"/>
</dbReference>
<dbReference type="InterPro" id="IPR003661">
    <property type="entry name" value="HisK_dim/P_dom"/>
</dbReference>
<dbReference type="PANTHER" id="PTHR43547:SF2">
    <property type="entry name" value="HYBRID SIGNAL TRANSDUCTION HISTIDINE KINASE C"/>
    <property type="match status" value="1"/>
</dbReference>
<gene>
    <name evidence="10" type="ORF">LRX75_02770</name>
</gene>
<dbReference type="SMART" id="SM00388">
    <property type="entry name" value="HisKA"/>
    <property type="match status" value="1"/>
</dbReference>
<dbReference type="PRINTS" id="PR00344">
    <property type="entry name" value="BCTRLSENSOR"/>
</dbReference>
<dbReference type="AlphaFoldDB" id="A0A9X1NRF0"/>
<dbReference type="PANTHER" id="PTHR43547">
    <property type="entry name" value="TWO-COMPONENT HISTIDINE KINASE"/>
    <property type="match status" value="1"/>
</dbReference>
<name>A0A9X1NRF0_9HYPH</name>
<dbReference type="InterPro" id="IPR036890">
    <property type="entry name" value="HATPase_C_sf"/>
</dbReference>
<dbReference type="Gene3D" id="1.10.287.130">
    <property type="match status" value="1"/>
</dbReference>